<evidence type="ECO:0008006" key="5">
    <source>
        <dbReference type="Google" id="ProtNLM"/>
    </source>
</evidence>
<protein>
    <recommendedName>
        <fullName evidence="5">Spc7 kinetochore protein domain-containing protein</fullName>
    </recommendedName>
</protein>
<feature type="compositionally biased region" description="Basic and acidic residues" evidence="2">
    <location>
        <begin position="663"/>
        <end position="683"/>
    </location>
</feature>
<dbReference type="PANTHER" id="PTHR35707">
    <property type="entry name" value="OS06G0608100 PROTEIN"/>
    <property type="match status" value="1"/>
</dbReference>
<name>A0A9R0K8Z0_SPIOL</name>
<evidence type="ECO:0000256" key="2">
    <source>
        <dbReference type="SAM" id="MobiDB-lite"/>
    </source>
</evidence>
<proteinExistence type="predicted"/>
<feature type="region of interest" description="Disordered" evidence="2">
    <location>
        <begin position="45"/>
        <end position="99"/>
    </location>
</feature>
<keyword evidence="3" id="KW-1185">Reference proteome</keyword>
<dbReference type="GeneID" id="110801940"/>
<evidence type="ECO:0000313" key="3">
    <source>
        <dbReference type="Proteomes" id="UP000813463"/>
    </source>
</evidence>
<dbReference type="Proteomes" id="UP000813463">
    <property type="component" value="Chromosome 1"/>
</dbReference>
<dbReference type="OrthoDB" id="1929367at2759"/>
<feature type="compositionally biased region" description="Gly residues" evidence="2">
    <location>
        <begin position="80"/>
        <end position="89"/>
    </location>
</feature>
<feature type="coiled-coil region" evidence="1">
    <location>
        <begin position="926"/>
        <end position="953"/>
    </location>
</feature>
<feature type="region of interest" description="Disordered" evidence="2">
    <location>
        <begin position="650"/>
        <end position="683"/>
    </location>
</feature>
<feature type="compositionally biased region" description="Acidic residues" evidence="2">
    <location>
        <begin position="47"/>
        <end position="57"/>
    </location>
</feature>
<feature type="compositionally biased region" description="Basic and acidic residues" evidence="2">
    <location>
        <begin position="1"/>
        <end position="26"/>
    </location>
</feature>
<accession>A0A9R0K8Z0</accession>
<dbReference type="RefSeq" id="XP_021863036.1">
    <property type="nucleotide sequence ID" value="XM_022007344.2"/>
</dbReference>
<organism evidence="3 4">
    <name type="scientific">Spinacia oleracea</name>
    <name type="common">Spinach</name>
    <dbReference type="NCBI Taxonomy" id="3562"/>
    <lineage>
        <taxon>Eukaryota</taxon>
        <taxon>Viridiplantae</taxon>
        <taxon>Streptophyta</taxon>
        <taxon>Embryophyta</taxon>
        <taxon>Tracheophyta</taxon>
        <taxon>Spermatophyta</taxon>
        <taxon>Magnoliopsida</taxon>
        <taxon>eudicotyledons</taxon>
        <taxon>Gunneridae</taxon>
        <taxon>Pentapetalae</taxon>
        <taxon>Caryophyllales</taxon>
        <taxon>Chenopodiaceae</taxon>
        <taxon>Chenopodioideae</taxon>
        <taxon>Anserineae</taxon>
        <taxon>Spinacia</taxon>
    </lineage>
</organism>
<dbReference type="KEGG" id="soe:110801940"/>
<feature type="compositionally biased region" description="Basic and acidic residues" evidence="2">
    <location>
        <begin position="66"/>
        <end position="75"/>
    </location>
</feature>
<evidence type="ECO:0000256" key="1">
    <source>
        <dbReference type="SAM" id="Coils"/>
    </source>
</evidence>
<sequence length="1260" mass="138980">MASKEPDEKLSNSKTGEETIALEKTRSKSRRVSFAETTAIHLFIRDEDCETPPEVDSPDNSCLPRNESDDFRALLDDDGGGGGSGGGDNNGIAVDPSFLRPFESPSSGSYFGSASSNDEDIYFGPVSADFIRPGRLSDSAASDENHDVTMDSTAFSMHFRSLARSESGGEFKTPTEVRLAFGERTSGQMSNTTSDGDLMVLSTFNKRVSGSLLDDAVNYSGNSDDMSIVEENHRMYDYAKLPPELDALLAESGLHQNGFELSDINNTEKVSHHVSDVKKTSDDAYSAVLVNIDNGNDGVIHDTHGETTPNTSINMDDDLVPVIFSDDQNHQIKTPILMSDVMPVDKDEDARKGAVETSGKFLSPLSSSLSDLNHKQPTAGSVSSLLAERRHIFRVSPSNKSNLIVSEKKLCDKGSKHVLGASSFEKGVSRVLGLEAISFTSASKAEGNALRLKPPESLTSSLPRNYVLKYGNKDILVDHLAAPVACLDKQFSNVAEDDGELKSTGNMGRYNMRTTLGDAHCESYAEAKDAELSSLYASSCSLDNPSKFTGISVSSLAFLNEKQSESFVSTDNHAKDTVLSTGSDCSLLEITFNDMKKNKETGVLNNSAFSPTSAERKVSDSPLYQGSLSKYMNQQPEFSLRLDEDITQEAGDLSSRSENPSSFKREKEAKRFSSNIKRSETVSHEMQNAESTCVQAALMDKASELCNLVTTIANFENGNMFTRAIPVKNMEYVIGSASTSDNLIELPIQVSENHQEEPSCSLLQKNPRLADKAMVGITVTPRDDELTRKHDENDRAVLKSSNISGSDSSSSLKRKLFDIPEDENDEISLFQHKPKLCKDQKHYGGDSKVLNSFDGMTKLLPSLADKLTLYQIRVLNDYLNKMRSFVLLDCEIGSQDAYDSAKSLQIRRSVDTKSLLYKLLYQKAIQQLMRLERDKLLDKVRQLESRAEESKMLISSYQGSFTRGQKDVEVDCLSVVSCSTGLRKTSLVAAEIPSLRKDLEVSESKIKNLKGSFDAYIKVMKEQTCSEASVHVKKILRKRIACKSLQSEFQLCQVDSMKDMDGKLNILFDYGRIMSQRFVVKSISTYGLFISNVLNNAKISKMFIMDARPAFSFVLCGETNLAYSGSRVIAQETQKSSSLLHTLLDVVEEVEIAMIELRNLWDTSFLQPSAGKLDLRLCFTDFNSGGRVTLSIDITCLNRGIYPAQVLPYEVQGKTTRKHKSFQLLLENIKSAVHGVKCGHMRIINLCRCVSRTILANCKS</sequence>
<evidence type="ECO:0000313" key="4">
    <source>
        <dbReference type="RefSeq" id="XP_021863036.1"/>
    </source>
</evidence>
<dbReference type="PANTHER" id="PTHR35707:SF1">
    <property type="entry name" value="SPC7 KINETOCHORE PROTEIN DOMAIN-CONTAINING PROTEIN"/>
    <property type="match status" value="1"/>
</dbReference>
<reference evidence="3" key="1">
    <citation type="journal article" date="2021" name="Nat. Commun.">
        <title>Genomic analyses provide insights into spinach domestication and the genetic basis of agronomic traits.</title>
        <authorList>
            <person name="Cai X."/>
            <person name="Sun X."/>
            <person name="Xu C."/>
            <person name="Sun H."/>
            <person name="Wang X."/>
            <person name="Ge C."/>
            <person name="Zhang Z."/>
            <person name="Wang Q."/>
            <person name="Fei Z."/>
            <person name="Jiao C."/>
            <person name="Wang Q."/>
        </authorList>
    </citation>
    <scope>NUCLEOTIDE SEQUENCE [LARGE SCALE GENOMIC DNA]</scope>
    <source>
        <strain evidence="3">cv. Varoflay</strain>
    </source>
</reference>
<gene>
    <name evidence="4" type="primary">LOC110801940</name>
</gene>
<keyword evidence="1" id="KW-0175">Coiled coil</keyword>
<dbReference type="AlphaFoldDB" id="A0A9R0K8Z0"/>
<feature type="region of interest" description="Disordered" evidence="2">
    <location>
        <begin position="1"/>
        <end position="29"/>
    </location>
</feature>
<reference evidence="4" key="2">
    <citation type="submission" date="2025-08" db="UniProtKB">
        <authorList>
            <consortium name="RefSeq"/>
        </authorList>
    </citation>
    <scope>IDENTIFICATION</scope>
    <source>
        <tissue evidence="4">Leaf</tissue>
    </source>
</reference>